<proteinExistence type="predicted"/>
<keyword evidence="3" id="KW-1185">Reference proteome</keyword>
<evidence type="ECO:0000313" key="2">
    <source>
        <dbReference type="EMBL" id="KAK3791788.1"/>
    </source>
</evidence>
<feature type="compositionally biased region" description="Polar residues" evidence="1">
    <location>
        <begin position="68"/>
        <end position="81"/>
    </location>
</feature>
<dbReference type="AlphaFoldDB" id="A0AAE1E3S5"/>
<reference evidence="2" key="1">
    <citation type="journal article" date="2023" name="G3 (Bethesda)">
        <title>A reference genome for the long-term kleptoplast-retaining sea slug Elysia crispata morphotype clarki.</title>
        <authorList>
            <person name="Eastman K.E."/>
            <person name="Pendleton A.L."/>
            <person name="Shaikh M.A."/>
            <person name="Suttiyut T."/>
            <person name="Ogas R."/>
            <person name="Tomko P."/>
            <person name="Gavelis G."/>
            <person name="Widhalm J.R."/>
            <person name="Wisecaver J.H."/>
        </authorList>
    </citation>
    <scope>NUCLEOTIDE SEQUENCE</scope>
    <source>
        <strain evidence="2">ECLA1</strain>
    </source>
</reference>
<dbReference type="Proteomes" id="UP001283361">
    <property type="component" value="Unassembled WGS sequence"/>
</dbReference>
<protein>
    <submittedName>
        <fullName evidence="2">Uncharacterized protein</fullName>
    </submittedName>
</protein>
<organism evidence="2 3">
    <name type="scientific">Elysia crispata</name>
    <name type="common">lettuce slug</name>
    <dbReference type="NCBI Taxonomy" id="231223"/>
    <lineage>
        <taxon>Eukaryota</taxon>
        <taxon>Metazoa</taxon>
        <taxon>Spiralia</taxon>
        <taxon>Lophotrochozoa</taxon>
        <taxon>Mollusca</taxon>
        <taxon>Gastropoda</taxon>
        <taxon>Heterobranchia</taxon>
        <taxon>Euthyneura</taxon>
        <taxon>Panpulmonata</taxon>
        <taxon>Sacoglossa</taxon>
        <taxon>Placobranchoidea</taxon>
        <taxon>Plakobranchidae</taxon>
        <taxon>Elysia</taxon>
    </lineage>
</organism>
<evidence type="ECO:0000313" key="3">
    <source>
        <dbReference type="Proteomes" id="UP001283361"/>
    </source>
</evidence>
<evidence type="ECO:0000256" key="1">
    <source>
        <dbReference type="SAM" id="MobiDB-lite"/>
    </source>
</evidence>
<comment type="caution">
    <text evidence="2">The sequence shown here is derived from an EMBL/GenBank/DDBJ whole genome shotgun (WGS) entry which is preliminary data.</text>
</comment>
<gene>
    <name evidence="2" type="ORF">RRG08_028936</name>
</gene>
<dbReference type="EMBL" id="JAWDGP010001430">
    <property type="protein sequence ID" value="KAK3791788.1"/>
    <property type="molecule type" value="Genomic_DNA"/>
</dbReference>
<accession>A0AAE1E3S5</accession>
<name>A0AAE1E3S5_9GAST</name>
<sequence length="81" mass="9301">MDFEVHKTIPCEYTLLILLYSCLSTITLLKGWHTPTFQPNPYPMYAAQRTQQLASTRRKNSPPADLTQHPQATQAWSPAQR</sequence>
<feature type="region of interest" description="Disordered" evidence="1">
    <location>
        <begin position="49"/>
        <end position="81"/>
    </location>
</feature>